<protein>
    <recommendedName>
        <fullName evidence="4">PhoD-like phosphatase metallophosphatase domain-containing protein</fullName>
    </recommendedName>
</protein>
<dbReference type="InParanoid" id="A0A317ZJG1"/>
<proteinExistence type="predicted"/>
<dbReference type="SUPFAM" id="SSF56300">
    <property type="entry name" value="Metallo-dependent phosphatases"/>
    <property type="match status" value="1"/>
</dbReference>
<dbReference type="InterPro" id="IPR038607">
    <property type="entry name" value="PhoD-like_sf"/>
</dbReference>
<reference evidence="2 3" key="1">
    <citation type="submission" date="2018-05" db="EMBL/GenBank/DDBJ databases">
        <title>Coraliomargarita sinensis sp. nov., isolated from a marine solar saltern.</title>
        <authorList>
            <person name="Zhou L.Y."/>
        </authorList>
    </citation>
    <scope>NUCLEOTIDE SEQUENCE [LARGE SCALE GENOMIC DNA]</scope>
    <source>
        <strain evidence="2 3">WN38</strain>
    </source>
</reference>
<evidence type="ECO:0000256" key="1">
    <source>
        <dbReference type="SAM" id="SignalP"/>
    </source>
</evidence>
<evidence type="ECO:0000313" key="2">
    <source>
        <dbReference type="EMBL" id="PXA04363.1"/>
    </source>
</evidence>
<organism evidence="2 3">
    <name type="scientific">Coraliomargarita sinensis</name>
    <dbReference type="NCBI Taxonomy" id="2174842"/>
    <lineage>
        <taxon>Bacteria</taxon>
        <taxon>Pseudomonadati</taxon>
        <taxon>Verrucomicrobiota</taxon>
        <taxon>Opitutia</taxon>
        <taxon>Puniceicoccales</taxon>
        <taxon>Coraliomargaritaceae</taxon>
        <taxon>Coraliomargarita</taxon>
    </lineage>
</organism>
<feature type="chain" id="PRO_5016419195" description="PhoD-like phosphatase metallophosphatase domain-containing protein" evidence="1">
    <location>
        <begin position="31"/>
        <end position="638"/>
    </location>
</feature>
<comment type="caution">
    <text evidence="2">The sequence shown here is derived from an EMBL/GenBank/DDBJ whole genome shotgun (WGS) entry which is preliminary data.</text>
</comment>
<dbReference type="EMBL" id="QHJQ01000004">
    <property type="protein sequence ID" value="PXA04363.1"/>
    <property type="molecule type" value="Genomic_DNA"/>
</dbReference>
<evidence type="ECO:0000313" key="3">
    <source>
        <dbReference type="Proteomes" id="UP000247099"/>
    </source>
</evidence>
<accession>A0A317ZJG1</accession>
<sequence>MFNTKSFCLEIRKVNVCCFAVMALALSAGAEVDYYEPYPFGDDYNKARNSDNLATGKWWELQGKEAKRAGQWFRERPRNETLAFALYTHDNEVLKMTAQCFPLLPDEPKKITLEFMRDGEWVAVDTKPVLYPGWDCQFRVEGWNNRVDVPYRLRLGDLSSFEGLIRKDPIDKEVIVVASMSCNSPRDMQGDTRHEIVSKLLQQDPDLLFFAGDQNYTHDEATYGWLQFGVQFAELMKDRPTICIPDDHDVGHGNLWGEGGRHNPKANSTGAGYAYPASFVNMVQRQQTANLPDPFDPEPVKQGITVYYTDLTLGGINFAILEDRKFKSGPGNVPKMGPRQDHINDPEYDRAAVDLPGLKLLGERQLDFLDHWTRDWEGAELKVALSQTAFCGAVHLHGHPNNRLLADLDCNGWPQSGRNRALERLRAVRATHLCGDQHLSVMVKHGIEDYRDGPYAFTSPALVNTIYGRWWHPLEEAEPVEPAIESSLPWVGDYRDGLGNRITMLAYANPEDRSDVKQRGDGYGIVRFNKASVEATFECWPRFANLKQGDRAQYEGWPMRLDLAQNDGRKPVAYLDEVELPVENAVVELTEAKSGALVYCYRVKGARFKAPVYEPGVYTLRVGEDRPELVLLESETIP</sequence>
<dbReference type="InterPro" id="IPR029052">
    <property type="entry name" value="Metallo-depent_PP-like"/>
</dbReference>
<name>A0A317ZJG1_9BACT</name>
<feature type="signal peptide" evidence="1">
    <location>
        <begin position="1"/>
        <end position="30"/>
    </location>
</feature>
<keyword evidence="1" id="KW-0732">Signal</keyword>
<dbReference type="AlphaFoldDB" id="A0A317ZJG1"/>
<keyword evidence="3" id="KW-1185">Reference proteome</keyword>
<gene>
    <name evidence="2" type="ORF">DDZ13_07470</name>
</gene>
<dbReference type="Proteomes" id="UP000247099">
    <property type="component" value="Unassembled WGS sequence"/>
</dbReference>
<dbReference type="Gene3D" id="3.60.21.70">
    <property type="entry name" value="PhoD-like phosphatase"/>
    <property type="match status" value="1"/>
</dbReference>
<evidence type="ECO:0008006" key="4">
    <source>
        <dbReference type="Google" id="ProtNLM"/>
    </source>
</evidence>